<keyword evidence="2" id="KW-1185">Reference proteome</keyword>
<organism evidence="1 2">
    <name type="scientific">Acetobacter orleanensis</name>
    <dbReference type="NCBI Taxonomy" id="104099"/>
    <lineage>
        <taxon>Bacteria</taxon>
        <taxon>Pseudomonadati</taxon>
        <taxon>Pseudomonadota</taxon>
        <taxon>Alphaproteobacteria</taxon>
        <taxon>Acetobacterales</taxon>
        <taxon>Acetobacteraceae</taxon>
        <taxon>Acetobacter</taxon>
    </lineage>
</organism>
<comment type="caution">
    <text evidence="1">The sequence shown here is derived from an EMBL/GenBank/DDBJ whole genome shotgun (WGS) entry which is preliminary data.</text>
</comment>
<protein>
    <submittedName>
        <fullName evidence="1">Uncharacterized protein</fullName>
    </submittedName>
</protein>
<sequence>MRQEKDSRDARGKKLYLTSIAKTNFTRMRDAWSKDLQGLIEDAGQLDLVNATLKDIETKLLARRRTDNSANA</sequence>
<accession>A0A4Y3TQK4</accession>
<dbReference type="EMBL" id="BJMU01000029">
    <property type="protein sequence ID" value="GEB84072.1"/>
    <property type="molecule type" value="Genomic_DNA"/>
</dbReference>
<gene>
    <name evidence="1" type="ORF">AOR01nite_25490</name>
</gene>
<dbReference type="Proteomes" id="UP000317617">
    <property type="component" value="Unassembled WGS sequence"/>
</dbReference>
<evidence type="ECO:0000313" key="1">
    <source>
        <dbReference type="EMBL" id="GEB84072.1"/>
    </source>
</evidence>
<dbReference type="AlphaFoldDB" id="A0A4Y3TQK4"/>
<name>A0A4Y3TQK4_9PROT</name>
<evidence type="ECO:0000313" key="2">
    <source>
        <dbReference type="Proteomes" id="UP000317617"/>
    </source>
</evidence>
<reference evidence="1 2" key="1">
    <citation type="submission" date="2019-06" db="EMBL/GenBank/DDBJ databases">
        <title>Whole genome shotgun sequence of Acetobacter orleanensis NBRC 13752.</title>
        <authorList>
            <person name="Hosoyama A."/>
            <person name="Uohara A."/>
            <person name="Ohji S."/>
            <person name="Ichikawa N."/>
        </authorList>
    </citation>
    <scope>NUCLEOTIDE SEQUENCE [LARGE SCALE GENOMIC DNA]</scope>
    <source>
        <strain evidence="1 2">NBRC 13752</strain>
    </source>
</reference>
<proteinExistence type="predicted"/>